<comment type="caution">
    <text evidence="2">The sequence shown here is derived from an EMBL/GenBank/DDBJ whole genome shotgun (WGS) entry which is preliminary data.</text>
</comment>
<dbReference type="AlphaFoldDB" id="A0A956RQH6"/>
<name>A0A956RQH6_UNCEI</name>
<organism evidence="2 3">
    <name type="scientific">Eiseniibacteriota bacterium</name>
    <dbReference type="NCBI Taxonomy" id="2212470"/>
    <lineage>
        <taxon>Bacteria</taxon>
        <taxon>Candidatus Eiseniibacteriota</taxon>
    </lineage>
</organism>
<keyword evidence="1" id="KW-1133">Transmembrane helix</keyword>
<accession>A0A956RQH6</accession>
<keyword evidence="1" id="KW-0812">Transmembrane</keyword>
<evidence type="ECO:0000313" key="3">
    <source>
        <dbReference type="Proteomes" id="UP000697710"/>
    </source>
</evidence>
<dbReference type="Proteomes" id="UP000697710">
    <property type="component" value="Unassembled WGS sequence"/>
</dbReference>
<reference evidence="2" key="1">
    <citation type="submission" date="2020-04" db="EMBL/GenBank/DDBJ databases">
        <authorList>
            <person name="Zhang T."/>
        </authorList>
    </citation>
    <scope>NUCLEOTIDE SEQUENCE</scope>
    <source>
        <strain evidence="2">HKST-UBA01</strain>
    </source>
</reference>
<proteinExistence type="predicted"/>
<dbReference type="EMBL" id="JAGQHR010000633">
    <property type="protein sequence ID" value="MCA9729283.1"/>
    <property type="molecule type" value="Genomic_DNA"/>
</dbReference>
<evidence type="ECO:0000256" key="1">
    <source>
        <dbReference type="SAM" id="Phobius"/>
    </source>
</evidence>
<feature type="transmembrane region" description="Helical" evidence="1">
    <location>
        <begin position="26"/>
        <end position="48"/>
    </location>
</feature>
<gene>
    <name evidence="2" type="ORF">KC729_16465</name>
</gene>
<reference evidence="2" key="2">
    <citation type="journal article" date="2021" name="Microbiome">
        <title>Successional dynamics and alternative stable states in a saline activated sludge microbial community over 9 years.</title>
        <authorList>
            <person name="Wang Y."/>
            <person name="Ye J."/>
            <person name="Ju F."/>
            <person name="Liu L."/>
            <person name="Boyd J.A."/>
            <person name="Deng Y."/>
            <person name="Parks D.H."/>
            <person name="Jiang X."/>
            <person name="Yin X."/>
            <person name="Woodcroft B.J."/>
            <person name="Tyson G.W."/>
            <person name="Hugenholtz P."/>
            <person name="Polz M.F."/>
            <person name="Zhang T."/>
        </authorList>
    </citation>
    <scope>NUCLEOTIDE SEQUENCE</scope>
    <source>
        <strain evidence="2">HKST-UBA01</strain>
    </source>
</reference>
<sequence length="80" mass="8527">MGDLVVRTVLGSFSSAGARLVDLPDFAGAGAAFFFVPVPPAVGALFFAGEVLPVRERRLALPVWPGEVFLLPDFFFKEAS</sequence>
<protein>
    <submittedName>
        <fullName evidence="2">Uncharacterized protein</fullName>
    </submittedName>
</protein>
<keyword evidence="1" id="KW-0472">Membrane</keyword>
<evidence type="ECO:0000313" key="2">
    <source>
        <dbReference type="EMBL" id="MCA9729283.1"/>
    </source>
</evidence>